<evidence type="ECO:0000256" key="18">
    <source>
        <dbReference type="PIRSR" id="PIRSR600829-4"/>
    </source>
</evidence>
<keyword evidence="6 19" id="KW-0812">Transmembrane</keyword>
<proteinExistence type="inferred from homology"/>
<keyword evidence="3" id="KW-1003">Cell membrane</keyword>
<evidence type="ECO:0000256" key="7">
    <source>
        <dbReference type="ARBA" id="ARBA00022741"/>
    </source>
</evidence>
<feature type="binding site" evidence="18">
    <location>
        <position position="81"/>
    </location>
    <ligand>
        <name>a divalent metal cation</name>
        <dbReference type="ChEBI" id="CHEBI:60240"/>
    </ligand>
</feature>
<dbReference type="Pfam" id="PF01219">
    <property type="entry name" value="DAGK_prokar"/>
    <property type="match status" value="1"/>
</dbReference>
<keyword evidence="9 17" id="KW-0067">ATP-binding</keyword>
<dbReference type="GO" id="GO:0046872">
    <property type="term" value="F:metal ion binding"/>
    <property type="evidence" value="ECO:0007669"/>
    <property type="project" value="UniProtKB-KW"/>
</dbReference>
<evidence type="ECO:0000256" key="11">
    <source>
        <dbReference type="ARBA" id="ARBA00023098"/>
    </source>
</evidence>
<dbReference type="PANTHER" id="PTHR34299:SF1">
    <property type="entry name" value="DIACYLGLYCEROL KINASE"/>
    <property type="match status" value="1"/>
</dbReference>
<evidence type="ECO:0000256" key="8">
    <source>
        <dbReference type="ARBA" id="ARBA00022777"/>
    </source>
</evidence>
<evidence type="ECO:0000256" key="1">
    <source>
        <dbReference type="ARBA" id="ARBA00004651"/>
    </source>
</evidence>
<evidence type="ECO:0000256" key="15">
    <source>
        <dbReference type="PIRSR" id="PIRSR600829-1"/>
    </source>
</evidence>
<dbReference type="GO" id="GO:0008654">
    <property type="term" value="P:phospholipid biosynthetic process"/>
    <property type="evidence" value="ECO:0007669"/>
    <property type="project" value="UniProtKB-KW"/>
</dbReference>
<dbReference type="InterPro" id="IPR036945">
    <property type="entry name" value="DAGK_sf"/>
</dbReference>
<keyword evidence="7 17" id="KW-0547">Nucleotide-binding</keyword>
<feature type="binding site" evidence="18">
    <location>
        <position position="33"/>
    </location>
    <ligand>
        <name>a divalent metal cation</name>
        <dbReference type="ChEBI" id="CHEBI:60240"/>
    </ligand>
</feature>
<dbReference type="InterPro" id="IPR033717">
    <property type="entry name" value="UDPK"/>
</dbReference>
<evidence type="ECO:0000256" key="12">
    <source>
        <dbReference type="ARBA" id="ARBA00023136"/>
    </source>
</evidence>
<dbReference type="PANTHER" id="PTHR34299">
    <property type="entry name" value="DIACYLGLYCEROL KINASE"/>
    <property type="match status" value="1"/>
</dbReference>
<dbReference type="GO" id="GO:0016301">
    <property type="term" value="F:kinase activity"/>
    <property type="evidence" value="ECO:0007669"/>
    <property type="project" value="UniProtKB-KW"/>
</dbReference>
<dbReference type="KEGG" id="lfv:LF543_03605"/>
<dbReference type="AlphaFoldDB" id="A0AAE6TWW2"/>
<accession>A0AAE6TWW2</accession>
<dbReference type="GO" id="GO:0005524">
    <property type="term" value="F:ATP binding"/>
    <property type="evidence" value="ECO:0007669"/>
    <property type="project" value="UniProtKB-KW"/>
</dbReference>
<evidence type="ECO:0000313" key="21">
    <source>
        <dbReference type="Proteomes" id="UP000327194"/>
    </source>
</evidence>
<evidence type="ECO:0000256" key="16">
    <source>
        <dbReference type="PIRSR" id="PIRSR600829-2"/>
    </source>
</evidence>
<evidence type="ECO:0000256" key="6">
    <source>
        <dbReference type="ARBA" id="ARBA00022692"/>
    </source>
</evidence>
<dbReference type="InterPro" id="IPR000829">
    <property type="entry name" value="DAGK"/>
</dbReference>
<keyword evidence="4" id="KW-0444">Lipid biosynthesis</keyword>
<evidence type="ECO:0000256" key="5">
    <source>
        <dbReference type="ARBA" id="ARBA00022679"/>
    </source>
</evidence>
<evidence type="ECO:0000256" key="4">
    <source>
        <dbReference type="ARBA" id="ARBA00022516"/>
    </source>
</evidence>
<comment type="similarity">
    <text evidence="2">Belongs to the bacterial diacylglycerol kinase family.</text>
</comment>
<name>A0AAE6TWW2_9LACO</name>
<dbReference type="GO" id="GO:0005886">
    <property type="term" value="C:plasma membrane"/>
    <property type="evidence" value="ECO:0007669"/>
    <property type="project" value="UniProtKB-SubCell"/>
</dbReference>
<keyword evidence="12 19" id="KW-0472">Membrane</keyword>
<keyword evidence="18" id="KW-0460">Magnesium</keyword>
<keyword evidence="5" id="KW-0808">Transferase</keyword>
<feature type="active site" description="Proton acceptor" evidence="15">
    <location>
        <position position="74"/>
    </location>
</feature>
<evidence type="ECO:0000256" key="14">
    <source>
        <dbReference type="ARBA" id="ARBA00023264"/>
    </source>
</evidence>
<evidence type="ECO:0000256" key="2">
    <source>
        <dbReference type="ARBA" id="ARBA00005967"/>
    </source>
</evidence>
<feature type="binding site" evidence="16">
    <location>
        <position position="74"/>
    </location>
    <ligand>
        <name>substrate</name>
    </ligand>
</feature>
<feature type="binding site" evidence="17">
    <location>
        <position position="81"/>
    </location>
    <ligand>
        <name>ATP</name>
        <dbReference type="ChEBI" id="CHEBI:30616"/>
    </ligand>
</feature>
<dbReference type="RefSeq" id="WP_010021379.1">
    <property type="nucleotide sequence ID" value="NZ_AZDS01000001.1"/>
</dbReference>
<keyword evidence="13" id="KW-0594">Phospholipid biosynthesis</keyword>
<feature type="transmembrane region" description="Helical" evidence="19">
    <location>
        <begin position="36"/>
        <end position="55"/>
    </location>
</feature>
<evidence type="ECO:0000256" key="19">
    <source>
        <dbReference type="SAM" id="Phobius"/>
    </source>
</evidence>
<keyword evidence="18" id="KW-0479">Metal-binding</keyword>
<evidence type="ECO:0000256" key="13">
    <source>
        <dbReference type="ARBA" id="ARBA00023209"/>
    </source>
</evidence>
<keyword evidence="11" id="KW-0443">Lipid metabolism</keyword>
<feature type="transmembrane region" description="Helical" evidence="19">
    <location>
        <begin position="61"/>
        <end position="80"/>
    </location>
</feature>
<keyword evidence="8 20" id="KW-0418">Kinase</keyword>
<dbReference type="EMBL" id="CP045562">
    <property type="protein sequence ID" value="QFX92698.1"/>
    <property type="molecule type" value="Genomic_DNA"/>
</dbReference>
<reference evidence="20 21" key="1">
    <citation type="submission" date="2019-10" db="EMBL/GenBank/DDBJ databases">
        <title>Genome sequencing of Lactobacillus fructivorans.</title>
        <authorList>
            <person name="Kim K."/>
        </authorList>
    </citation>
    <scope>NUCLEOTIDE SEQUENCE [LARGE SCALE GENOMIC DNA]</scope>
    <source>
        <strain evidence="20 21">LF543</strain>
    </source>
</reference>
<dbReference type="Gene3D" id="1.10.287.3610">
    <property type="match status" value="1"/>
</dbReference>
<organism evidence="20 21">
    <name type="scientific">Fructilactobacillus fructivorans</name>
    <dbReference type="NCBI Taxonomy" id="1614"/>
    <lineage>
        <taxon>Bacteria</taxon>
        <taxon>Bacillati</taxon>
        <taxon>Bacillota</taxon>
        <taxon>Bacilli</taxon>
        <taxon>Lactobacillales</taxon>
        <taxon>Lactobacillaceae</taxon>
        <taxon>Fructilactobacillus</taxon>
    </lineage>
</organism>
<comment type="cofactor">
    <cofactor evidence="18">
        <name>Mg(2+)</name>
        <dbReference type="ChEBI" id="CHEBI:18420"/>
    </cofactor>
    <text evidence="18">Mn(2+), Zn(2+), Cd(2+) and Co(2+) support activity to lesser extents.</text>
</comment>
<feature type="transmembrane region" description="Helical" evidence="19">
    <location>
        <begin position="101"/>
        <end position="123"/>
    </location>
</feature>
<evidence type="ECO:0000256" key="10">
    <source>
        <dbReference type="ARBA" id="ARBA00022989"/>
    </source>
</evidence>
<evidence type="ECO:0000256" key="9">
    <source>
        <dbReference type="ARBA" id="ARBA00022840"/>
    </source>
</evidence>
<gene>
    <name evidence="20" type="ORF">LF543_03605</name>
</gene>
<sequence>MDSQNNKQTGKNKNFIQAFGHAYDGIKWVFVHERNFKFDMACAVITMGLGFILRIRLEQFMWLLTAIILVLVGEILNTVVERIMDFMSDHHYDERVKVIKDVAAGGVVLTAIFAIVVGLFVFVPKIIELLN</sequence>
<evidence type="ECO:0000256" key="3">
    <source>
        <dbReference type="ARBA" id="ARBA00022475"/>
    </source>
</evidence>
<comment type="subcellular location">
    <subcellularLocation>
        <location evidence="1">Cell membrane</location>
        <topology evidence="1">Multi-pass membrane protein</topology>
    </subcellularLocation>
</comment>
<evidence type="ECO:0000313" key="20">
    <source>
        <dbReference type="EMBL" id="QFX92698.1"/>
    </source>
</evidence>
<protein>
    <submittedName>
        <fullName evidence="20">UDP kinase</fullName>
    </submittedName>
</protein>
<dbReference type="Proteomes" id="UP000327194">
    <property type="component" value="Chromosome"/>
</dbReference>
<feature type="binding site" evidence="17">
    <location>
        <position position="33"/>
    </location>
    <ligand>
        <name>ATP</name>
        <dbReference type="ChEBI" id="CHEBI:30616"/>
    </ligand>
</feature>
<evidence type="ECO:0000256" key="17">
    <source>
        <dbReference type="PIRSR" id="PIRSR600829-3"/>
    </source>
</evidence>
<dbReference type="CDD" id="cd14265">
    <property type="entry name" value="UDPK_IM_like"/>
    <property type="match status" value="1"/>
</dbReference>
<keyword evidence="10 19" id="KW-1133">Transmembrane helix</keyword>
<keyword evidence="14" id="KW-1208">Phospholipid metabolism</keyword>
<feature type="binding site" evidence="17">
    <location>
        <begin position="100"/>
        <end position="101"/>
    </location>
    <ligand>
        <name>ATP</name>
        <dbReference type="ChEBI" id="CHEBI:30616"/>
    </ligand>
</feature>